<feature type="transmembrane region" description="Helical" evidence="2">
    <location>
        <begin position="7"/>
        <end position="31"/>
    </location>
</feature>
<feature type="transmembrane region" description="Helical" evidence="2">
    <location>
        <begin position="289"/>
        <end position="306"/>
    </location>
</feature>
<dbReference type="GO" id="GO:0160031">
    <property type="term" value="P:endoplasmic reticulum membrane biogenesis"/>
    <property type="evidence" value="ECO:0007669"/>
    <property type="project" value="EnsemblFungi"/>
</dbReference>
<dbReference type="Pfam" id="PF08426">
    <property type="entry name" value="ICE2"/>
    <property type="match status" value="1"/>
</dbReference>
<feature type="transmembrane region" description="Helical" evidence="2">
    <location>
        <begin position="171"/>
        <end position="193"/>
    </location>
</feature>
<dbReference type="GO" id="GO:0097038">
    <property type="term" value="C:perinuclear endoplasmic reticulum"/>
    <property type="evidence" value="ECO:0007669"/>
    <property type="project" value="EnsemblFungi"/>
</dbReference>
<dbReference type="GO" id="GO:0036228">
    <property type="term" value="P:protein localization to nuclear inner membrane"/>
    <property type="evidence" value="ECO:0007669"/>
    <property type="project" value="EnsemblFungi"/>
</dbReference>
<dbReference type="GO" id="GO:0000921">
    <property type="term" value="P:septin ring assembly"/>
    <property type="evidence" value="ECO:0007669"/>
    <property type="project" value="EnsemblFungi"/>
</dbReference>
<keyword evidence="4" id="KW-1185">Reference proteome</keyword>
<keyword evidence="2" id="KW-0472">Membrane</keyword>
<dbReference type="Proteomes" id="UP000094385">
    <property type="component" value="Unassembled WGS sequence"/>
</dbReference>
<evidence type="ECO:0000256" key="2">
    <source>
        <dbReference type="SAM" id="Phobius"/>
    </source>
</evidence>
<evidence type="ECO:0000313" key="4">
    <source>
        <dbReference type="Proteomes" id="UP000094385"/>
    </source>
</evidence>
<feature type="transmembrane region" description="Helical" evidence="2">
    <location>
        <begin position="108"/>
        <end position="132"/>
    </location>
</feature>
<evidence type="ECO:0000256" key="1">
    <source>
        <dbReference type="SAM" id="MobiDB-lite"/>
    </source>
</evidence>
<dbReference type="AlphaFoldDB" id="A0A1E3Q4H1"/>
<feature type="transmembrane region" description="Helical" evidence="2">
    <location>
        <begin position="350"/>
        <end position="371"/>
    </location>
</feature>
<dbReference type="InterPro" id="IPR013635">
    <property type="entry name" value="Ice2"/>
</dbReference>
<dbReference type="GO" id="GO:0005789">
    <property type="term" value="C:endoplasmic reticulum membrane"/>
    <property type="evidence" value="ECO:0007669"/>
    <property type="project" value="EnsemblFungi"/>
</dbReference>
<dbReference type="EMBL" id="KV454295">
    <property type="protein sequence ID" value="ODQ72583.1"/>
    <property type="molecule type" value="Genomic_DNA"/>
</dbReference>
<dbReference type="GO" id="GO:0032541">
    <property type="term" value="C:cortical endoplasmic reticulum"/>
    <property type="evidence" value="ECO:0007669"/>
    <property type="project" value="EnsemblFungi"/>
</dbReference>
<dbReference type="GO" id="GO:0006882">
    <property type="term" value="P:intracellular zinc ion homeostasis"/>
    <property type="evidence" value="ECO:0007669"/>
    <property type="project" value="EnsemblFungi"/>
</dbReference>
<proteinExistence type="predicted"/>
<organism evidence="3 4">
    <name type="scientific">Lipomyces starkeyi NRRL Y-11557</name>
    <dbReference type="NCBI Taxonomy" id="675824"/>
    <lineage>
        <taxon>Eukaryota</taxon>
        <taxon>Fungi</taxon>
        <taxon>Dikarya</taxon>
        <taxon>Ascomycota</taxon>
        <taxon>Saccharomycotina</taxon>
        <taxon>Lipomycetes</taxon>
        <taxon>Lipomycetales</taxon>
        <taxon>Lipomycetaceae</taxon>
        <taxon>Lipomyces</taxon>
    </lineage>
</organism>
<dbReference type="GO" id="GO:0031204">
    <property type="term" value="P:post-translational protein targeting to membrane, translocation"/>
    <property type="evidence" value="ECO:0007669"/>
    <property type="project" value="EnsemblFungi"/>
</dbReference>
<feature type="transmembrane region" description="Helical" evidence="2">
    <location>
        <begin position="37"/>
        <end position="56"/>
    </location>
</feature>
<feature type="transmembrane region" description="Helical" evidence="2">
    <location>
        <begin position="144"/>
        <end position="165"/>
    </location>
</feature>
<dbReference type="STRING" id="675824.A0A1E3Q4H1"/>
<gene>
    <name evidence="3" type="ORF">LIPSTDRAFT_3969</name>
</gene>
<feature type="transmembrane region" description="Helical" evidence="2">
    <location>
        <begin position="68"/>
        <end position="88"/>
    </location>
</feature>
<dbReference type="PANTHER" id="PTHR31726:SF2">
    <property type="entry name" value="PROTEIN ICE2"/>
    <property type="match status" value="1"/>
</dbReference>
<dbReference type="PANTHER" id="PTHR31726">
    <property type="entry name" value="PROTEIN ICE2"/>
    <property type="match status" value="1"/>
</dbReference>
<evidence type="ECO:0008006" key="5">
    <source>
        <dbReference type="Google" id="ProtNLM"/>
    </source>
</evidence>
<keyword evidence="2" id="KW-1133">Transmembrane helix</keyword>
<accession>A0A1E3Q4H1</accession>
<name>A0A1E3Q4H1_LIPST</name>
<evidence type="ECO:0000313" key="3">
    <source>
        <dbReference type="EMBL" id="ODQ72583.1"/>
    </source>
</evidence>
<keyword evidence="2" id="KW-0812">Transmembrane</keyword>
<dbReference type="GO" id="GO:0004865">
    <property type="term" value="F:protein serine/threonine phosphatase inhibitor activity"/>
    <property type="evidence" value="ECO:0007669"/>
    <property type="project" value="EnsemblFungi"/>
</dbReference>
<reference evidence="3 4" key="1">
    <citation type="journal article" date="2016" name="Proc. Natl. Acad. Sci. U.S.A.">
        <title>Comparative genomics of biotechnologically important yeasts.</title>
        <authorList>
            <person name="Riley R."/>
            <person name="Haridas S."/>
            <person name="Wolfe K.H."/>
            <person name="Lopes M.R."/>
            <person name="Hittinger C.T."/>
            <person name="Goeker M."/>
            <person name="Salamov A.A."/>
            <person name="Wisecaver J.H."/>
            <person name="Long T.M."/>
            <person name="Calvey C.H."/>
            <person name="Aerts A.L."/>
            <person name="Barry K.W."/>
            <person name="Choi C."/>
            <person name="Clum A."/>
            <person name="Coughlan A.Y."/>
            <person name="Deshpande S."/>
            <person name="Douglass A.P."/>
            <person name="Hanson S.J."/>
            <person name="Klenk H.-P."/>
            <person name="LaButti K.M."/>
            <person name="Lapidus A."/>
            <person name="Lindquist E.A."/>
            <person name="Lipzen A.M."/>
            <person name="Meier-Kolthoff J.P."/>
            <person name="Ohm R.A."/>
            <person name="Otillar R.P."/>
            <person name="Pangilinan J.L."/>
            <person name="Peng Y."/>
            <person name="Rokas A."/>
            <person name="Rosa C.A."/>
            <person name="Scheuner C."/>
            <person name="Sibirny A.A."/>
            <person name="Slot J.C."/>
            <person name="Stielow J.B."/>
            <person name="Sun H."/>
            <person name="Kurtzman C.P."/>
            <person name="Blackwell M."/>
            <person name="Grigoriev I.V."/>
            <person name="Jeffries T.W."/>
        </authorList>
    </citation>
    <scope>NUCLEOTIDE SEQUENCE [LARGE SCALE GENOMIC DNA]</scope>
    <source>
        <strain evidence="3 4">NRRL Y-11557</strain>
    </source>
</reference>
<dbReference type="OrthoDB" id="5577218at2759"/>
<feature type="region of interest" description="Disordered" evidence="1">
    <location>
        <begin position="312"/>
        <end position="338"/>
    </location>
</feature>
<protein>
    <recommendedName>
        <fullName evidence="5">ICE2-domain-containing protein</fullName>
    </recommendedName>
</protein>
<dbReference type="GO" id="GO:0048309">
    <property type="term" value="P:endoplasmic reticulum inheritance"/>
    <property type="evidence" value="ECO:0007669"/>
    <property type="project" value="EnsemblFungi"/>
</dbReference>
<sequence length="428" mass="48027">MYSFWTGFNIFTNAIYLSLIILTIPLAFDVAGEECGLAFTLTLAVFYFSMATIRLMGRNTKFSIITHIVYYSQHVIIPSLFIMFLNIYSDPTHKFPIWNRVLVPWQFFLQNSTAGFTILEGFCTLLVIQATGQISRWLVKRNSDLWTIVFLVTSGSIISGTFYYLYRIYTFPITIGMGNATLIGVVLTCTTILGGYGIVSKKGNLIESSLLFAYMVYCLYETFTDFQPTHADVEAIAKPAFPPFPPIIVESYATIVASLASTVPGSFSTTFDFILAAMSTITPSIVVSLAYRLLVLFATTLIIPALREPVGKENRPSLRRNNHANHTTANHEDSAILDDDDEFDDKSTGFMPFVTAYMPVVLIAVYSHLLMQHFGYLSKSTNLLGLEVESWQLWSWVNCAVTLGLYASETIYGKESRGDSLTRHWKTE</sequence>